<evidence type="ECO:0000313" key="3">
    <source>
        <dbReference type="Proteomes" id="UP000007110"/>
    </source>
</evidence>
<protein>
    <submittedName>
        <fullName evidence="2">Uncharacterized protein</fullName>
    </submittedName>
</protein>
<dbReference type="InParanoid" id="A0A7M7PMQ1"/>
<dbReference type="AlphaFoldDB" id="A0A7M7PMQ1"/>
<evidence type="ECO:0000256" key="1">
    <source>
        <dbReference type="SAM" id="MobiDB-lite"/>
    </source>
</evidence>
<evidence type="ECO:0000313" key="2">
    <source>
        <dbReference type="EnsemblMetazoa" id="XP_030852576"/>
    </source>
</evidence>
<sequence length="126" mass="13630">MDFASVAALQGVTPMSMIPHPLTLGHTGTVPVTVPYSVPVGIPNPHHITFPFAGYTSRKRTLRGSDELMATPNGTTTTNVVLGSQDAGSPNSNDHDAKKVTKYKKPKKKIKDRPKLPLSSRQSRVR</sequence>
<dbReference type="KEGG" id="spu:115928799"/>
<keyword evidence="3" id="KW-1185">Reference proteome</keyword>
<dbReference type="RefSeq" id="XP_030852576.1">
    <property type="nucleotide sequence ID" value="XM_030996716.1"/>
</dbReference>
<organism evidence="2 3">
    <name type="scientific">Strongylocentrotus purpuratus</name>
    <name type="common">Purple sea urchin</name>
    <dbReference type="NCBI Taxonomy" id="7668"/>
    <lineage>
        <taxon>Eukaryota</taxon>
        <taxon>Metazoa</taxon>
        <taxon>Echinodermata</taxon>
        <taxon>Eleutherozoa</taxon>
        <taxon>Echinozoa</taxon>
        <taxon>Echinoidea</taxon>
        <taxon>Euechinoidea</taxon>
        <taxon>Echinacea</taxon>
        <taxon>Camarodonta</taxon>
        <taxon>Echinidea</taxon>
        <taxon>Strongylocentrotidae</taxon>
        <taxon>Strongylocentrotus</taxon>
    </lineage>
</organism>
<feature type="compositionally biased region" description="Polar residues" evidence="1">
    <location>
        <begin position="72"/>
        <end position="92"/>
    </location>
</feature>
<name>A0A7M7PMQ1_STRPU</name>
<accession>A0A7M7PMQ1</accession>
<reference evidence="3" key="1">
    <citation type="submission" date="2015-02" db="EMBL/GenBank/DDBJ databases">
        <title>Genome sequencing for Strongylocentrotus purpuratus.</title>
        <authorList>
            <person name="Murali S."/>
            <person name="Liu Y."/>
            <person name="Vee V."/>
            <person name="English A."/>
            <person name="Wang M."/>
            <person name="Skinner E."/>
            <person name="Han Y."/>
            <person name="Muzny D.M."/>
            <person name="Worley K.C."/>
            <person name="Gibbs R.A."/>
        </authorList>
    </citation>
    <scope>NUCLEOTIDE SEQUENCE</scope>
</reference>
<feature type="compositionally biased region" description="Basic residues" evidence="1">
    <location>
        <begin position="100"/>
        <end position="112"/>
    </location>
</feature>
<feature type="region of interest" description="Disordered" evidence="1">
    <location>
        <begin position="67"/>
        <end position="126"/>
    </location>
</feature>
<dbReference type="Proteomes" id="UP000007110">
    <property type="component" value="Unassembled WGS sequence"/>
</dbReference>
<dbReference type="EnsemblMetazoa" id="XM_030996716">
    <property type="protein sequence ID" value="XP_030852576"/>
    <property type="gene ID" value="LOC115928799"/>
</dbReference>
<proteinExistence type="predicted"/>
<reference evidence="2" key="2">
    <citation type="submission" date="2021-01" db="UniProtKB">
        <authorList>
            <consortium name="EnsemblMetazoa"/>
        </authorList>
    </citation>
    <scope>IDENTIFICATION</scope>
</reference>
<dbReference type="GeneID" id="115928799"/>